<accession>A0A9X2C2H0</accession>
<dbReference type="EMBL" id="JAJLJH010000002">
    <property type="protein sequence ID" value="MCK9685970.1"/>
    <property type="molecule type" value="Genomic_DNA"/>
</dbReference>
<gene>
    <name evidence="1" type="ORF">LPC04_09645</name>
</gene>
<dbReference type="AlphaFoldDB" id="A0A9X2C2H0"/>
<sequence>MHIWKVVAVGLLAVVAALTVALGRARWHVRLVDVRFVDHREKVSGGGAALNITGYAIVRVEMHRDMFRLARNESSYPEVQATLCDGGQPVGAWRDPLPLERDEASRRFVYAVLIPARYRDIDLAHGGDLCLRFVAVGASMAPWAQSSNVPVSVPPDVREQIAAYASRKGIVDVALDPVCAPRLCQPE</sequence>
<organism evidence="1 2">
    <name type="scientific">Scleromatobacter humisilvae</name>
    <dbReference type="NCBI Taxonomy" id="2897159"/>
    <lineage>
        <taxon>Bacteria</taxon>
        <taxon>Pseudomonadati</taxon>
        <taxon>Pseudomonadota</taxon>
        <taxon>Betaproteobacteria</taxon>
        <taxon>Burkholderiales</taxon>
        <taxon>Sphaerotilaceae</taxon>
        <taxon>Scleromatobacter</taxon>
    </lineage>
</organism>
<keyword evidence="2" id="KW-1185">Reference proteome</keyword>
<dbReference type="Proteomes" id="UP001139353">
    <property type="component" value="Unassembled WGS sequence"/>
</dbReference>
<protein>
    <submittedName>
        <fullName evidence="1">Uncharacterized protein</fullName>
    </submittedName>
</protein>
<reference evidence="1" key="1">
    <citation type="submission" date="2021-11" db="EMBL/GenBank/DDBJ databases">
        <title>BS-T2-15 a new species belonging to the Comamonadaceae family isolated from the soil of a French oak forest.</title>
        <authorList>
            <person name="Mieszkin S."/>
            <person name="Alain K."/>
        </authorList>
    </citation>
    <scope>NUCLEOTIDE SEQUENCE</scope>
    <source>
        <strain evidence="1">BS-T2-15</strain>
    </source>
</reference>
<evidence type="ECO:0000313" key="1">
    <source>
        <dbReference type="EMBL" id="MCK9685970.1"/>
    </source>
</evidence>
<name>A0A9X2C2H0_9BURK</name>
<comment type="caution">
    <text evidence="1">The sequence shown here is derived from an EMBL/GenBank/DDBJ whole genome shotgun (WGS) entry which is preliminary data.</text>
</comment>
<proteinExistence type="predicted"/>
<evidence type="ECO:0000313" key="2">
    <source>
        <dbReference type="Proteomes" id="UP001139353"/>
    </source>
</evidence>
<dbReference type="RefSeq" id="WP_275682004.1">
    <property type="nucleotide sequence ID" value="NZ_JAJLJH010000002.1"/>
</dbReference>